<name>A0AAN8L5D9_9TELE</name>
<accession>A0AAN8L5D9</accession>
<gene>
    <name evidence="1" type="ORF">J4Q44_G00229340</name>
</gene>
<reference evidence="1 2" key="1">
    <citation type="submission" date="2021-04" db="EMBL/GenBank/DDBJ databases">
        <authorList>
            <person name="De Guttry C."/>
            <person name="Zahm M."/>
            <person name="Klopp C."/>
            <person name="Cabau C."/>
            <person name="Louis A."/>
            <person name="Berthelot C."/>
            <person name="Parey E."/>
            <person name="Roest Crollius H."/>
            <person name="Montfort J."/>
            <person name="Robinson-Rechavi M."/>
            <person name="Bucao C."/>
            <person name="Bouchez O."/>
            <person name="Gislard M."/>
            <person name="Lluch J."/>
            <person name="Milhes M."/>
            <person name="Lampietro C."/>
            <person name="Lopez Roques C."/>
            <person name="Donnadieu C."/>
            <person name="Braasch I."/>
            <person name="Desvignes T."/>
            <person name="Postlethwait J."/>
            <person name="Bobe J."/>
            <person name="Wedekind C."/>
            <person name="Guiguen Y."/>
        </authorList>
    </citation>
    <scope>NUCLEOTIDE SEQUENCE [LARGE SCALE GENOMIC DNA]</scope>
    <source>
        <strain evidence="1">Cs_M1</strain>
        <tissue evidence="1">Blood</tissue>
    </source>
</reference>
<sequence length="185" mass="20775">MISLSTAFKVHSDVTIVEKANSIAAPDQTSTIQLPREEATEKVQSNMPRLNVIKQYMEVKPGKLASVGKPLQSNHPVIYVKSSQQGEKVNVYFNQGDANSVTMAFGFLHKGNTFYPVVEGNKIKLREITDMETDILDKRCLFQWNSKVGEWGILKSVAEPQKYLCIVKRKVTVGTRNQAATFRLK</sequence>
<dbReference type="EMBL" id="JAGTTL010000021">
    <property type="protein sequence ID" value="KAK6306009.1"/>
    <property type="molecule type" value="Genomic_DNA"/>
</dbReference>
<organism evidence="1 2">
    <name type="scientific">Coregonus suidteri</name>
    <dbReference type="NCBI Taxonomy" id="861788"/>
    <lineage>
        <taxon>Eukaryota</taxon>
        <taxon>Metazoa</taxon>
        <taxon>Chordata</taxon>
        <taxon>Craniata</taxon>
        <taxon>Vertebrata</taxon>
        <taxon>Euteleostomi</taxon>
        <taxon>Actinopterygii</taxon>
        <taxon>Neopterygii</taxon>
        <taxon>Teleostei</taxon>
        <taxon>Protacanthopterygii</taxon>
        <taxon>Salmoniformes</taxon>
        <taxon>Salmonidae</taxon>
        <taxon>Coregoninae</taxon>
        <taxon>Coregonus</taxon>
    </lineage>
</organism>
<evidence type="ECO:0000313" key="2">
    <source>
        <dbReference type="Proteomes" id="UP001356427"/>
    </source>
</evidence>
<comment type="caution">
    <text evidence="1">The sequence shown here is derived from an EMBL/GenBank/DDBJ whole genome shotgun (WGS) entry which is preliminary data.</text>
</comment>
<dbReference type="Proteomes" id="UP001356427">
    <property type="component" value="Unassembled WGS sequence"/>
</dbReference>
<evidence type="ECO:0000313" key="1">
    <source>
        <dbReference type="EMBL" id="KAK6306009.1"/>
    </source>
</evidence>
<keyword evidence="2" id="KW-1185">Reference proteome</keyword>
<dbReference type="AlphaFoldDB" id="A0AAN8L5D9"/>
<proteinExistence type="predicted"/>
<protein>
    <submittedName>
        <fullName evidence="1">Uncharacterized protein</fullName>
    </submittedName>
</protein>